<comment type="caution">
    <text evidence="2">The sequence shown here is derived from an EMBL/GenBank/DDBJ whole genome shotgun (WGS) entry which is preliminary data.</text>
</comment>
<evidence type="ECO:0000256" key="1">
    <source>
        <dbReference type="SAM" id="SignalP"/>
    </source>
</evidence>
<evidence type="ECO:0000313" key="3">
    <source>
        <dbReference type="Proteomes" id="UP000326364"/>
    </source>
</evidence>
<organism evidence="2 3">
    <name type="scientific">Sphingobium limneticum</name>
    <dbReference type="NCBI Taxonomy" id="1007511"/>
    <lineage>
        <taxon>Bacteria</taxon>
        <taxon>Pseudomonadati</taxon>
        <taxon>Pseudomonadota</taxon>
        <taxon>Alphaproteobacteria</taxon>
        <taxon>Sphingomonadales</taxon>
        <taxon>Sphingomonadaceae</taxon>
        <taxon>Sphingobium</taxon>
    </lineage>
</organism>
<keyword evidence="1" id="KW-0732">Signal</keyword>
<keyword evidence="3" id="KW-1185">Reference proteome</keyword>
<gene>
    <name evidence="2" type="ORF">F4U96_16980</name>
</gene>
<dbReference type="EMBL" id="VYQB01000013">
    <property type="protein sequence ID" value="KAA9014347.1"/>
    <property type="molecule type" value="Genomic_DNA"/>
</dbReference>
<feature type="signal peptide" evidence="1">
    <location>
        <begin position="1"/>
        <end position="26"/>
    </location>
</feature>
<feature type="chain" id="PRO_5046773019" description="DUF4402 domain-containing protein" evidence="1">
    <location>
        <begin position="27"/>
        <end position="199"/>
    </location>
</feature>
<dbReference type="RefSeq" id="WP_150426541.1">
    <property type="nucleotide sequence ID" value="NZ_VYQA01000013.1"/>
</dbReference>
<reference evidence="2 3" key="1">
    <citation type="submission" date="2019-09" db="EMBL/GenBank/DDBJ databases">
        <authorList>
            <person name="Feng G."/>
        </authorList>
    </citation>
    <scope>NUCLEOTIDE SEQUENCE [LARGE SCALE GENOMIC DNA]</scope>
    <source>
        <strain evidence="2 3">KACC 19284</strain>
    </source>
</reference>
<dbReference type="Proteomes" id="UP000326364">
    <property type="component" value="Unassembled WGS sequence"/>
</dbReference>
<name>A0ABQ6TAQ1_9SPHN</name>
<protein>
    <recommendedName>
        <fullName evidence="4">DUF4402 domain-containing protein</fullName>
    </recommendedName>
</protein>
<sequence length="199" mass="21314">MRGMFSLLRGCALIFAVSCAVPQVMAEDTVRIDVTATIAEHCGISRDASSVDSIVPDLDKAQLLRFPFKIDCNTPFAIGVSSQNGALRRRENNVDAMRDIDGQLSDGFSSEKAYSVSLVVSTDGAQMLSENCTSRSLTGRGGKCEFYGREAGTGMSSGRRTAIRREGAMIVSWVGGEDSVRRAAGTYQDTLTVVVGPRT</sequence>
<accession>A0ABQ6TAQ1</accession>
<evidence type="ECO:0008006" key="4">
    <source>
        <dbReference type="Google" id="ProtNLM"/>
    </source>
</evidence>
<proteinExistence type="predicted"/>
<evidence type="ECO:0000313" key="2">
    <source>
        <dbReference type="EMBL" id="KAA9014347.1"/>
    </source>
</evidence>